<evidence type="ECO:0000313" key="10">
    <source>
        <dbReference type="Proteomes" id="UP000708208"/>
    </source>
</evidence>
<dbReference type="SMART" id="SM00702">
    <property type="entry name" value="P4Hc"/>
    <property type="match status" value="2"/>
</dbReference>
<evidence type="ECO:0000256" key="6">
    <source>
        <dbReference type="ARBA" id="ARBA00023004"/>
    </source>
</evidence>
<accession>A0A8J2LG17</accession>
<keyword evidence="5" id="KW-0560">Oxidoreductase</keyword>
<evidence type="ECO:0000259" key="8">
    <source>
        <dbReference type="SMART" id="SM00702"/>
    </source>
</evidence>
<sequence>MSRLSSIIGFHFSAILRCSVLFFLFIDITSQQRIYSRYSSDLQELERFELRTVKELTQTILTTSDWTKDIGFKTLIEEYLRDYYESSGMKNMEDTTKVETYAFKNPICAFRLLRRIKSLLKVLVSQEVFSRLFSKISKQVNAFFLGVSWPSKKDVKRQIMAILRLQQVYNLTAEQLANGWISSVLTNCTLNSIHCNEIAKAADKTTQYDLAIEWWEQAKEKALNDKKANVEAINSSLDAVIKIHNRESDGGEGWHPRFFTRKIRRDIAGDSKMVGRKRNLLYEMYKLNRDPVYYSLHFWGLCSGENFLTEKEISYLFCWYEFKIHPSFTIGPMKMEFLARNPDVVQIYDAIKDKDINTIKLEVGARMKESAIANRGTQKETSSGPLQQDENYRTSVHALYKGPLDSPLRQKIERLTGLNLKTTHDEFFQVASYATGGQYEPHMDVGSAVIWHNLLSDGTADEATWHGACPVLLGEKWVMNKWVESIHQILTRKCQLNPKERFRYPVNNVYLPIPNVLKRDRVVIKYLSPDDVNLRQYSYVSPIELKALADLEWRLYPYIKKLYHKYRNRTRNINTDEFDEKHKDVKDYLDNFEDTALKAVGLDTMQEDGDKIALNPLAAFKMIHRFFDYFKNWFNCQYHTDSKLLIGISKHLREVYNVSNSLTVEDIEAAMFAIINIHFIYDLSVKDISMGILDGVDTKVKLSAKDCSLIGSYASKKLKFHTIAIEWLEHALHLTKNNSKTDYDYITYELVYDCWQTAQISHNEDFFENKREDVNFFTKPISPLPELSQRVPQKLLQYKDPENRNYTLSRFSGICNGRFRQANSELSKLFCWYEGVIHPSYKIGPIKAELLSNHEGVEVVQYYDVIDEATMSSLKDHIQVNSQRHYYDDLSYSNSQQRQAKSIMANECEVTKNVVKLTQRLTGLKTRLQGEHPLMVSAFTPGGFSGEHLKKPPNTLANIMFYLSDVKRGGETLSDVKRGGETVFLNSGTKITPKKGSAVFWFNRFSCGTPNKLVLHGDCPVILGNKWAALWMALYDQQHHLRCHLKPLTSHKILVNDN</sequence>
<dbReference type="InterPro" id="IPR013547">
    <property type="entry name" value="P4H_N"/>
</dbReference>
<dbReference type="OrthoDB" id="420380at2759"/>
<keyword evidence="7" id="KW-0472">Membrane</keyword>
<organism evidence="9 10">
    <name type="scientific">Allacma fusca</name>
    <dbReference type="NCBI Taxonomy" id="39272"/>
    <lineage>
        <taxon>Eukaryota</taxon>
        <taxon>Metazoa</taxon>
        <taxon>Ecdysozoa</taxon>
        <taxon>Arthropoda</taxon>
        <taxon>Hexapoda</taxon>
        <taxon>Collembola</taxon>
        <taxon>Symphypleona</taxon>
        <taxon>Sminthuridae</taxon>
        <taxon>Allacma</taxon>
    </lineage>
</organism>
<name>A0A8J2LG17_9HEXA</name>
<dbReference type="GO" id="GO:0005783">
    <property type="term" value="C:endoplasmic reticulum"/>
    <property type="evidence" value="ECO:0007669"/>
    <property type="project" value="InterPro"/>
</dbReference>
<feature type="domain" description="Prolyl 4-hydroxylase alpha subunit" evidence="8">
    <location>
        <begin position="861"/>
        <end position="1033"/>
    </location>
</feature>
<feature type="transmembrane region" description="Helical" evidence="7">
    <location>
        <begin position="7"/>
        <end position="26"/>
    </location>
</feature>
<evidence type="ECO:0000256" key="5">
    <source>
        <dbReference type="ARBA" id="ARBA00023002"/>
    </source>
</evidence>
<keyword evidence="4" id="KW-0223">Dioxygenase</keyword>
<keyword evidence="6" id="KW-0408">Iron</keyword>
<keyword evidence="10" id="KW-1185">Reference proteome</keyword>
<reference evidence="9" key="1">
    <citation type="submission" date="2021-06" db="EMBL/GenBank/DDBJ databases">
        <authorList>
            <person name="Hodson N. C."/>
            <person name="Mongue J. A."/>
            <person name="Jaron S. K."/>
        </authorList>
    </citation>
    <scope>NUCLEOTIDE SEQUENCE</scope>
</reference>
<keyword evidence="2" id="KW-0479">Metal-binding</keyword>
<comment type="cofactor">
    <cofactor evidence="1">
        <name>L-ascorbate</name>
        <dbReference type="ChEBI" id="CHEBI:38290"/>
    </cofactor>
</comment>
<evidence type="ECO:0000256" key="1">
    <source>
        <dbReference type="ARBA" id="ARBA00001961"/>
    </source>
</evidence>
<dbReference type="PANTHER" id="PTHR10869">
    <property type="entry name" value="PROLYL 4-HYDROXYLASE ALPHA SUBUNIT"/>
    <property type="match status" value="1"/>
</dbReference>
<protein>
    <recommendedName>
        <fullName evidence="8">Prolyl 4-hydroxylase alpha subunit domain-containing protein</fullName>
    </recommendedName>
</protein>
<keyword evidence="3" id="KW-0847">Vitamin C</keyword>
<keyword evidence="7" id="KW-0812">Transmembrane</keyword>
<evidence type="ECO:0000256" key="4">
    <source>
        <dbReference type="ARBA" id="ARBA00022964"/>
    </source>
</evidence>
<evidence type="ECO:0000313" key="9">
    <source>
        <dbReference type="EMBL" id="CAG7833470.1"/>
    </source>
</evidence>
<dbReference type="GO" id="GO:0004656">
    <property type="term" value="F:procollagen-proline 4-dioxygenase activity"/>
    <property type="evidence" value="ECO:0007669"/>
    <property type="project" value="InterPro"/>
</dbReference>
<dbReference type="InterPro" id="IPR045054">
    <property type="entry name" value="P4HA-like"/>
</dbReference>
<dbReference type="Proteomes" id="UP000708208">
    <property type="component" value="Unassembled WGS sequence"/>
</dbReference>
<keyword evidence="7" id="KW-1133">Transmembrane helix</keyword>
<proteinExistence type="predicted"/>
<dbReference type="EMBL" id="CAJVCH010569890">
    <property type="protein sequence ID" value="CAG7833470.1"/>
    <property type="molecule type" value="Genomic_DNA"/>
</dbReference>
<evidence type="ECO:0000256" key="7">
    <source>
        <dbReference type="SAM" id="Phobius"/>
    </source>
</evidence>
<dbReference type="GO" id="GO:0031418">
    <property type="term" value="F:L-ascorbic acid binding"/>
    <property type="evidence" value="ECO:0007669"/>
    <property type="project" value="UniProtKB-KW"/>
</dbReference>
<feature type="domain" description="Prolyl 4-hydroxylase alpha subunit" evidence="8">
    <location>
        <begin position="342"/>
        <end position="484"/>
    </location>
</feature>
<dbReference type="PANTHER" id="PTHR10869:SF244">
    <property type="entry name" value="PROLYL 4-HYDROXYLASE SUBUNIT ALPHA-2"/>
    <property type="match status" value="1"/>
</dbReference>
<dbReference type="InterPro" id="IPR006620">
    <property type="entry name" value="Pro_4_hyd_alph"/>
</dbReference>
<dbReference type="AlphaFoldDB" id="A0A8J2LG17"/>
<dbReference type="Pfam" id="PF08336">
    <property type="entry name" value="P4Ha_N"/>
    <property type="match status" value="2"/>
</dbReference>
<evidence type="ECO:0000256" key="3">
    <source>
        <dbReference type="ARBA" id="ARBA00022896"/>
    </source>
</evidence>
<comment type="caution">
    <text evidence="9">The sequence shown here is derived from an EMBL/GenBank/DDBJ whole genome shotgun (WGS) entry which is preliminary data.</text>
</comment>
<evidence type="ECO:0000256" key="2">
    <source>
        <dbReference type="ARBA" id="ARBA00022723"/>
    </source>
</evidence>
<gene>
    <name evidence="9" type="ORF">AFUS01_LOCUS43086</name>
</gene>
<dbReference type="GO" id="GO:0005506">
    <property type="term" value="F:iron ion binding"/>
    <property type="evidence" value="ECO:0007669"/>
    <property type="project" value="InterPro"/>
</dbReference>